<evidence type="ECO:0000313" key="11">
    <source>
        <dbReference type="Proteomes" id="UP001233172"/>
    </source>
</evidence>
<evidence type="ECO:0000313" key="10">
    <source>
        <dbReference type="EMBL" id="KAK0061174.1"/>
    </source>
</evidence>
<keyword evidence="6 10" id="KW-0675">Receptor</keyword>
<dbReference type="EMBL" id="JASAOG010000031">
    <property type="protein sequence ID" value="KAK0061174.1"/>
    <property type="molecule type" value="Genomic_DNA"/>
</dbReference>
<gene>
    <name evidence="10" type="ORF">Bpfe_009335</name>
</gene>
<dbReference type="SUPFAM" id="SSF81321">
    <property type="entry name" value="Family A G protein-coupled receptor-like"/>
    <property type="match status" value="1"/>
</dbReference>
<organism evidence="10 11">
    <name type="scientific">Biomphalaria pfeifferi</name>
    <name type="common">Bloodfluke planorb</name>
    <name type="synonym">Freshwater snail</name>
    <dbReference type="NCBI Taxonomy" id="112525"/>
    <lineage>
        <taxon>Eukaryota</taxon>
        <taxon>Metazoa</taxon>
        <taxon>Spiralia</taxon>
        <taxon>Lophotrochozoa</taxon>
        <taxon>Mollusca</taxon>
        <taxon>Gastropoda</taxon>
        <taxon>Heterobranchia</taxon>
        <taxon>Euthyneura</taxon>
        <taxon>Panpulmonata</taxon>
        <taxon>Hygrophila</taxon>
        <taxon>Lymnaeoidea</taxon>
        <taxon>Planorbidae</taxon>
        <taxon>Biomphalaria</taxon>
    </lineage>
</organism>
<comment type="caution">
    <text evidence="10">The sequence shown here is derived from an EMBL/GenBank/DDBJ whole genome shotgun (WGS) entry which is preliminary data.</text>
</comment>
<evidence type="ECO:0000256" key="7">
    <source>
        <dbReference type="ARBA" id="ARBA00023224"/>
    </source>
</evidence>
<dbReference type="InterPro" id="IPR000276">
    <property type="entry name" value="GPCR_Rhodpsn"/>
</dbReference>
<evidence type="ECO:0000259" key="9">
    <source>
        <dbReference type="PROSITE" id="PS50262"/>
    </source>
</evidence>
<comment type="subcellular location">
    <subcellularLocation>
        <location evidence="1">Membrane</location>
        <topology evidence="1">Multi-pass membrane protein</topology>
    </subcellularLocation>
</comment>
<dbReference type="InterPro" id="IPR017452">
    <property type="entry name" value="GPCR_Rhodpsn_7TM"/>
</dbReference>
<feature type="transmembrane region" description="Helical" evidence="8">
    <location>
        <begin position="113"/>
        <end position="137"/>
    </location>
</feature>
<feature type="transmembrane region" description="Helical" evidence="8">
    <location>
        <begin position="34"/>
        <end position="54"/>
    </location>
</feature>
<dbReference type="AlphaFoldDB" id="A0AAD8FFE0"/>
<evidence type="ECO:0000256" key="5">
    <source>
        <dbReference type="ARBA" id="ARBA00023136"/>
    </source>
</evidence>
<feature type="transmembrane region" description="Helical" evidence="8">
    <location>
        <begin position="259"/>
        <end position="281"/>
    </location>
</feature>
<accession>A0AAD8FFE0</accession>
<feature type="transmembrane region" description="Helical" evidence="8">
    <location>
        <begin position="66"/>
        <end position="92"/>
    </location>
</feature>
<evidence type="ECO:0000256" key="6">
    <source>
        <dbReference type="ARBA" id="ARBA00023170"/>
    </source>
</evidence>
<keyword evidence="7" id="KW-0807">Transducer</keyword>
<dbReference type="PANTHER" id="PTHR24243:SF208">
    <property type="entry name" value="PYROKININ-1 RECEPTOR"/>
    <property type="match status" value="1"/>
</dbReference>
<reference evidence="10" key="2">
    <citation type="submission" date="2023-04" db="EMBL/GenBank/DDBJ databases">
        <authorList>
            <person name="Bu L."/>
            <person name="Lu L."/>
            <person name="Laidemitt M.R."/>
            <person name="Zhang S.M."/>
            <person name="Mutuku M."/>
            <person name="Mkoji G."/>
            <person name="Steinauer M."/>
            <person name="Loker E.S."/>
        </authorList>
    </citation>
    <scope>NUCLEOTIDE SEQUENCE</scope>
    <source>
        <strain evidence="10">KasaAsao</strain>
        <tissue evidence="10">Whole Snail</tissue>
    </source>
</reference>
<keyword evidence="11" id="KW-1185">Reference proteome</keyword>
<dbReference type="PRINTS" id="PR00237">
    <property type="entry name" value="GPCRRHODOPSN"/>
</dbReference>
<keyword evidence="2 8" id="KW-0812">Transmembrane</keyword>
<proteinExistence type="predicted"/>
<keyword evidence="5 8" id="KW-0472">Membrane</keyword>
<keyword evidence="3 8" id="KW-1133">Transmembrane helix</keyword>
<protein>
    <submittedName>
        <fullName evidence="10">Somatostatin receptor type 5</fullName>
    </submittedName>
</protein>
<dbReference type="Gene3D" id="1.20.1070.10">
    <property type="entry name" value="Rhodopsin 7-helix transmembrane proteins"/>
    <property type="match status" value="1"/>
</dbReference>
<feature type="transmembrane region" description="Helical" evidence="8">
    <location>
        <begin position="173"/>
        <end position="201"/>
    </location>
</feature>
<dbReference type="GO" id="GO:0004930">
    <property type="term" value="F:G protein-coupled receptor activity"/>
    <property type="evidence" value="ECO:0007669"/>
    <property type="project" value="UniProtKB-KW"/>
</dbReference>
<evidence type="ECO:0000256" key="1">
    <source>
        <dbReference type="ARBA" id="ARBA00004141"/>
    </source>
</evidence>
<evidence type="ECO:0000256" key="8">
    <source>
        <dbReference type="SAM" id="Phobius"/>
    </source>
</evidence>
<dbReference type="GO" id="GO:0016020">
    <property type="term" value="C:membrane"/>
    <property type="evidence" value="ECO:0007669"/>
    <property type="project" value="UniProtKB-SubCell"/>
</dbReference>
<name>A0AAD8FFE0_BIOPF</name>
<evidence type="ECO:0000256" key="3">
    <source>
        <dbReference type="ARBA" id="ARBA00022989"/>
    </source>
</evidence>
<sequence length="317" mass="35806">MTTRANSSDTLVQLSQDFLSEDVMAKIESALNCVLINMFALLGLIGTSINLLVLCQYNITTDTSNILLVSLSVADLLFCLTVPISMSMVGVISTERFLAVFFPFKTSRLMTPFRMKLLSVLVYVVNALMFSPTYFILTHDYVYSEKYQGLVPVIEPTEFFQKNFDAINIEIGIVYNIAVSGTSFLVTLVFTPAIAIKLWLVSRERTKLTNRKGISENHVAKLLLTVCAMSIVFYGPFIGFNAAITFLPQYSSLTNVFQVFLNVADFSGTVCAFSNFLIYVTMSRKFRNKYKELVLKLCILRNNNNIFKRELQRTDRS</sequence>
<keyword evidence="4" id="KW-0297">G-protein coupled receptor</keyword>
<feature type="domain" description="G-protein coupled receptors family 1 profile" evidence="9">
    <location>
        <begin position="85"/>
        <end position="279"/>
    </location>
</feature>
<dbReference type="Proteomes" id="UP001233172">
    <property type="component" value="Unassembled WGS sequence"/>
</dbReference>
<evidence type="ECO:0000256" key="2">
    <source>
        <dbReference type="ARBA" id="ARBA00022692"/>
    </source>
</evidence>
<evidence type="ECO:0000256" key="4">
    <source>
        <dbReference type="ARBA" id="ARBA00023040"/>
    </source>
</evidence>
<feature type="transmembrane region" description="Helical" evidence="8">
    <location>
        <begin position="222"/>
        <end position="247"/>
    </location>
</feature>
<reference evidence="10" key="1">
    <citation type="journal article" date="2023" name="PLoS Negl. Trop. Dis.">
        <title>A genome sequence for Biomphalaria pfeifferi, the major vector snail for the human-infecting parasite Schistosoma mansoni.</title>
        <authorList>
            <person name="Bu L."/>
            <person name="Lu L."/>
            <person name="Laidemitt M.R."/>
            <person name="Zhang S.M."/>
            <person name="Mutuku M."/>
            <person name="Mkoji G."/>
            <person name="Steinauer M."/>
            <person name="Loker E.S."/>
        </authorList>
    </citation>
    <scope>NUCLEOTIDE SEQUENCE</scope>
    <source>
        <strain evidence="10">KasaAsao</strain>
    </source>
</reference>
<dbReference type="Pfam" id="PF00001">
    <property type="entry name" value="7tm_1"/>
    <property type="match status" value="1"/>
</dbReference>
<dbReference type="PANTHER" id="PTHR24243">
    <property type="entry name" value="G-PROTEIN COUPLED RECEPTOR"/>
    <property type="match status" value="1"/>
</dbReference>
<dbReference type="PROSITE" id="PS50262">
    <property type="entry name" value="G_PROTEIN_RECEP_F1_2"/>
    <property type="match status" value="1"/>
</dbReference>